<evidence type="ECO:0000313" key="2">
    <source>
        <dbReference type="Proteomes" id="UP001165368"/>
    </source>
</evidence>
<accession>A0ABS9L8Z7</accession>
<gene>
    <name evidence="1" type="ORF">LVY72_14675</name>
</gene>
<dbReference type="EMBL" id="JAKLTQ010000011">
    <property type="protein sequence ID" value="MCG2623142.1"/>
    <property type="molecule type" value="Genomic_DNA"/>
</dbReference>
<name>A0ABS9L8Z7_9MICC</name>
<comment type="caution">
    <text evidence="1">The sequence shown here is derived from an EMBL/GenBank/DDBJ whole genome shotgun (WGS) entry which is preliminary data.</text>
</comment>
<reference evidence="1" key="1">
    <citation type="submission" date="2022-01" db="EMBL/GenBank/DDBJ databases">
        <authorList>
            <person name="Jo J.-H."/>
            <person name="Im W.-T."/>
        </authorList>
    </citation>
    <scope>NUCLEOTIDE SEQUENCE</scope>
    <source>
        <strain evidence="1">I2-34</strain>
    </source>
</reference>
<keyword evidence="2" id="KW-1185">Reference proteome</keyword>
<dbReference type="RefSeq" id="WP_237822153.1">
    <property type="nucleotide sequence ID" value="NZ_JAKLTQ010000011.1"/>
</dbReference>
<proteinExistence type="predicted"/>
<dbReference type="Proteomes" id="UP001165368">
    <property type="component" value="Unassembled WGS sequence"/>
</dbReference>
<organism evidence="1 2">
    <name type="scientific">Arthrobacter hankyongi</name>
    <dbReference type="NCBI Taxonomy" id="2904801"/>
    <lineage>
        <taxon>Bacteria</taxon>
        <taxon>Bacillati</taxon>
        <taxon>Actinomycetota</taxon>
        <taxon>Actinomycetes</taxon>
        <taxon>Micrococcales</taxon>
        <taxon>Micrococcaceae</taxon>
        <taxon>Arthrobacter</taxon>
    </lineage>
</organism>
<evidence type="ECO:0000313" key="1">
    <source>
        <dbReference type="EMBL" id="MCG2623142.1"/>
    </source>
</evidence>
<sequence>MRSKLKVLVRLDLDMAAAHIQVRGTVTEHNLGVVYTVARRACTFAGGLAVVLDLRQAAVGTGPMADLHSARGAGQLPPATGPASVPCRLELLEPAAA</sequence>
<protein>
    <submittedName>
        <fullName evidence="1">Uncharacterized protein</fullName>
    </submittedName>
</protein>